<sequence length="240" mass="26432">MRVLLLHGLAGGANVWDALLEHTVGSPHEVWTAELPWRAEGVPGWTGHSPAHWVRQATGRVPGGPDVVIAHSFGANALLALLDEEPEGGPAPRPRAVVLVSPFYRPRPEAFGWDAISYYLNDFDRILADGLRVRSGGRLPDDLRREMALKVRDRIGPYGWLSFFDTYLRTPDLRTDRMTMPCLIVGGERDFASFPADSEALCAALPYAKAEILPGCGHFAMTERAAEFARLTEDFLQSVA</sequence>
<dbReference type="InterPro" id="IPR000073">
    <property type="entry name" value="AB_hydrolase_1"/>
</dbReference>
<keyword evidence="3" id="KW-1185">Reference proteome</keyword>
<dbReference type="EMBL" id="JZWV01000511">
    <property type="protein sequence ID" value="KJY31195.1"/>
    <property type="molecule type" value="Genomic_DNA"/>
</dbReference>
<dbReference type="PANTHER" id="PTHR43194">
    <property type="entry name" value="HYDROLASE ALPHA/BETA FOLD FAMILY"/>
    <property type="match status" value="1"/>
</dbReference>
<dbReference type="Proteomes" id="UP000033551">
    <property type="component" value="Unassembled WGS sequence"/>
</dbReference>
<dbReference type="PATRIC" id="fig|68223.7.peg.8351"/>
<gene>
    <name evidence="2" type="ORF">VR44_18705</name>
</gene>
<dbReference type="AlphaFoldDB" id="A0A0F4JAH7"/>
<feature type="domain" description="AB hydrolase-1" evidence="1">
    <location>
        <begin position="3"/>
        <end position="230"/>
    </location>
</feature>
<dbReference type="Pfam" id="PF12697">
    <property type="entry name" value="Abhydrolase_6"/>
    <property type="match status" value="1"/>
</dbReference>
<accession>A0A0F4JAH7</accession>
<evidence type="ECO:0000313" key="3">
    <source>
        <dbReference type="Proteomes" id="UP000033551"/>
    </source>
</evidence>
<dbReference type="InterPro" id="IPR029058">
    <property type="entry name" value="AB_hydrolase_fold"/>
</dbReference>
<protein>
    <recommendedName>
        <fullName evidence="1">AB hydrolase-1 domain-containing protein</fullName>
    </recommendedName>
</protein>
<dbReference type="PANTHER" id="PTHR43194:SF2">
    <property type="entry name" value="PEROXISOMAL MEMBRANE PROTEIN LPX1"/>
    <property type="match status" value="1"/>
</dbReference>
<dbReference type="InterPro" id="IPR050228">
    <property type="entry name" value="Carboxylesterase_BioH"/>
</dbReference>
<dbReference type="SUPFAM" id="SSF53474">
    <property type="entry name" value="alpha/beta-Hydrolases"/>
    <property type="match status" value="1"/>
</dbReference>
<evidence type="ECO:0000313" key="2">
    <source>
        <dbReference type="EMBL" id="KJY31195.1"/>
    </source>
</evidence>
<name>A0A0F4JAH7_9ACTN</name>
<proteinExistence type="predicted"/>
<dbReference type="Gene3D" id="3.40.50.1820">
    <property type="entry name" value="alpha/beta hydrolase"/>
    <property type="match status" value="1"/>
</dbReference>
<comment type="caution">
    <text evidence="2">The sequence shown here is derived from an EMBL/GenBank/DDBJ whole genome shotgun (WGS) entry which is preliminary data.</text>
</comment>
<reference evidence="2 3" key="1">
    <citation type="submission" date="2015-02" db="EMBL/GenBank/DDBJ databases">
        <authorList>
            <person name="Ju K.-S."/>
            <person name="Doroghazi J.R."/>
            <person name="Metcalf W."/>
        </authorList>
    </citation>
    <scope>NUCLEOTIDE SEQUENCE [LARGE SCALE GENOMIC DNA]</scope>
    <source>
        <strain evidence="2 3">NRRL ISP-5550</strain>
    </source>
</reference>
<dbReference type="GO" id="GO:0003824">
    <property type="term" value="F:catalytic activity"/>
    <property type="evidence" value="ECO:0007669"/>
    <property type="project" value="UniProtKB-ARBA"/>
</dbReference>
<evidence type="ECO:0000259" key="1">
    <source>
        <dbReference type="Pfam" id="PF12697"/>
    </source>
</evidence>
<organism evidence="2 3">
    <name type="scientific">Streptomyces katrae</name>
    <dbReference type="NCBI Taxonomy" id="68223"/>
    <lineage>
        <taxon>Bacteria</taxon>
        <taxon>Bacillati</taxon>
        <taxon>Actinomycetota</taxon>
        <taxon>Actinomycetes</taxon>
        <taxon>Kitasatosporales</taxon>
        <taxon>Streptomycetaceae</taxon>
        <taxon>Streptomyces</taxon>
    </lineage>
</organism>